<evidence type="ECO:0000313" key="3">
    <source>
        <dbReference type="Proteomes" id="UP000031518"/>
    </source>
</evidence>
<evidence type="ECO:0000256" key="1">
    <source>
        <dbReference type="SAM" id="MobiDB-lite"/>
    </source>
</evidence>
<dbReference type="Proteomes" id="UP000031518">
    <property type="component" value="Unassembled WGS sequence"/>
</dbReference>
<feature type="region of interest" description="Disordered" evidence="1">
    <location>
        <begin position="85"/>
        <end position="124"/>
    </location>
</feature>
<protein>
    <submittedName>
        <fullName evidence="2">Uncharacterized protein</fullName>
    </submittedName>
</protein>
<evidence type="ECO:0000313" key="2">
    <source>
        <dbReference type="EMBL" id="CDM66860.1"/>
    </source>
</evidence>
<organism evidence="2 3">
    <name type="scientific">Pyrinomonas methylaliphatogenes</name>
    <dbReference type="NCBI Taxonomy" id="454194"/>
    <lineage>
        <taxon>Bacteria</taxon>
        <taxon>Pseudomonadati</taxon>
        <taxon>Acidobacteriota</taxon>
        <taxon>Blastocatellia</taxon>
        <taxon>Blastocatellales</taxon>
        <taxon>Pyrinomonadaceae</taxon>
        <taxon>Pyrinomonas</taxon>
    </lineage>
</organism>
<feature type="region of interest" description="Disordered" evidence="1">
    <location>
        <begin position="1"/>
        <end position="27"/>
    </location>
</feature>
<accession>A0A0B6X3H9</accession>
<dbReference type="AlphaFoldDB" id="A0A0B6X3H9"/>
<feature type="compositionally biased region" description="Basic and acidic residues" evidence="1">
    <location>
        <begin position="1"/>
        <end position="10"/>
    </location>
</feature>
<reference evidence="2 3" key="1">
    <citation type="submission" date="2013-12" db="EMBL/GenBank/DDBJ databases">
        <authorList>
            <person name="Stott M."/>
        </authorList>
    </citation>
    <scope>NUCLEOTIDE SEQUENCE [LARGE SCALE GENOMIC DNA]</scope>
    <source>
        <strain evidence="2 3">K22</strain>
    </source>
</reference>
<feature type="compositionally biased region" description="Basic residues" evidence="1">
    <location>
        <begin position="96"/>
        <end position="124"/>
    </location>
</feature>
<gene>
    <name evidence="2" type="ORF">PYK22_02899</name>
</gene>
<sequence>MAARGRKESLPRNPQRPVPPREKPPRGCIEITDEQLDEYLNKATPEQLRTLLIKGWNAGAFRLYVRSAEGTEGAELEIDDVLPWPPGGGVSSTTRALKKKAAKKSTKRMTGKKASKAKKASRKR</sequence>
<name>A0A0B6X3H9_9BACT</name>
<dbReference type="EMBL" id="CBXV010000008">
    <property type="protein sequence ID" value="CDM66860.1"/>
    <property type="molecule type" value="Genomic_DNA"/>
</dbReference>
<keyword evidence="3" id="KW-1185">Reference proteome</keyword>
<proteinExistence type="predicted"/>
<reference evidence="2 3" key="2">
    <citation type="submission" date="2015-01" db="EMBL/GenBank/DDBJ databases">
        <title>Complete genome sequence of Pyrinomonas methylaliphatogenes type strain K22T.</title>
        <authorList>
            <person name="Lee K.C.Y."/>
            <person name="Power J.F."/>
            <person name="Dunfield P.F."/>
            <person name="Morgan X.C."/>
            <person name="Huttenhower C."/>
            <person name="Stott M.B."/>
        </authorList>
    </citation>
    <scope>NUCLEOTIDE SEQUENCE [LARGE SCALE GENOMIC DNA]</scope>
    <source>
        <strain evidence="2 3">K22</strain>
    </source>
</reference>